<dbReference type="Proteomes" id="UP000324748">
    <property type="component" value="Unassembled WGS sequence"/>
</dbReference>
<evidence type="ECO:0000313" key="3">
    <source>
        <dbReference type="Proteomes" id="UP000324748"/>
    </source>
</evidence>
<organism evidence="2 3">
    <name type="scientific">Puccinia graminis f. sp. tritici</name>
    <dbReference type="NCBI Taxonomy" id="56615"/>
    <lineage>
        <taxon>Eukaryota</taxon>
        <taxon>Fungi</taxon>
        <taxon>Dikarya</taxon>
        <taxon>Basidiomycota</taxon>
        <taxon>Pucciniomycotina</taxon>
        <taxon>Pucciniomycetes</taxon>
        <taxon>Pucciniales</taxon>
        <taxon>Pucciniaceae</taxon>
        <taxon>Puccinia</taxon>
    </lineage>
</organism>
<evidence type="ECO:0000256" key="1">
    <source>
        <dbReference type="SAM" id="MobiDB-lite"/>
    </source>
</evidence>
<reference evidence="2 3" key="1">
    <citation type="submission" date="2019-05" db="EMBL/GenBank/DDBJ databases">
        <title>Emergence of the Ug99 lineage of the wheat stem rust pathogen through somatic hybridization.</title>
        <authorList>
            <person name="Li F."/>
            <person name="Upadhyaya N.M."/>
            <person name="Sperschneider J."/>
            <person name="Matny O."/>
            <person name="Nguyen-Phuc H."/>
            <person name="Mago R."/>
            <person name="Raley C."/>
            <person name="Miller M.E."/>
            <person name="Silverstein K.A.T."/>
            <person name="Henningsen E."/>
            <person name="Hirsch C.D."/>
            <person name="Visser B."/>
            <person name="Pretorius Z.A."/>
            <person name="Steffenson B.J."/>
            <person name="Schwessinger B."/>
            <person name="Dodds P.N."/>
            <person name="Figueroa M."/>
        </authorList>
    </citation>
    <scope>NUCLEOTIDE SEQUENCE [LARGE SCALE GENOMIC DNA]</scope>
    <source>
        <strain evidence="2">21-0</strain>
    </source>
</reference>
<protein>
    <submittedName>
        <fullName evidence="2">Uncharacterized protein</fullName>
    </submittedName>
</protein>
<accession>A0A5B0N5M2</accession>
<feature type="region of interest" description="Disordered" evidence="1">
    <location>
        <begin position="37"/>
        <end position="59"/>
    </location>
</feature>
<sequence>MFIILGNDPLETCKFGIYMYWIKIRFEKVPAVRTNEAAAAGGSRPPDGGLSLRPKLTWL</sequence>
<name>A0A5B0N5M2_PUCGR</name>
<dbReference type="EMBL" id="VSWC01000118">
    <property type="protein sequence ID" value="KAA1084521.1"/>
    <property type="molecule type" value="Genomic_DNA"/>
</dbReference>
<gene>
    <name evidence="2" type="ORF">PGT21_030088</name>
</gene>
<evidence type="ECO:0000313" key="2">
    <source>
        <dbReference type="EMBL" id="KAA1084521.1"/>
    </source>
</evidence>
<dbReference type="AlphaFoldDB" id="A0A5B0N5M2"/>
<proteinExistence type="predicted"/>
<keyword evidence="3" id="KW-1185">Reference proteome</keyword>
<comment type="caution">
    <text evidence="2">The sequence shown here is derived from an EMBL/GenBank/DDBJ whole genome shotgun (WGS) entry which is preliminary data.</text>
</comment>